<dbReference type="EC" id="3.4.24.-" evidence="13"/>
<dbReference type="InterPro" id="IPR041489">
    <property type="entry name" value="PDZ_6"/>
</dbReference>
<dbReference type="Pfam" id="PF17820">
    <property type="entry name" value="PDZ_6"/>
    <property type="match status" value="2"/>
</dbReference>
<evidence type="ECO:0000256" key="9">
    <source>
        <dbReference type="ARBA" id="ARBA00023049"/>
    </source>
</evidence>
<evidence type="ECO:0000259" key="12">
    <source>
        <dbReference type="PROSITE" id="PS50106"/>
    </source>
</evidence>
<dbReference type="SMART" id="SM00228">
    <property type="entry name" value="PDZ"/>
    <property type="match status" value="3"/>
</dbReference>
<evidence type="ECO:0000256" key="10">
    <source>
        <dbReference type="ARBA" id="ARBA00023136"/>
    </source>
</evidence>
<proteinExistence type="inferred from homology"/>
<dbReference type="InterPro" id="IPR004387">
    <property type="entry name" value="Pept_M50_Zn"/>
</dbReference>
<dbReference type="GO" id="GO:0006508">
    <property type="term" value="P:proteolysis"/>
    <property type="evidence" value="ECO:0007669"/>
    <property type="project" value="UniProtKB-KW"/>
</dbReference>
<dbReference type="PROSITE" id="PS50106">
    <property type="entry name" value="PDZ"/>
    <property type="match status" value="2"/>
</dbReference>
<protein>
    <submittedName>
        <fullName evidence="13">Putative zinc metalloprotease</fullName>
        <ecNumber evidence="13">3.4.24.-</ecNumber>
    </submittedName>
</protein>
<evidence type="ECO:0000256" key="5">
    <source>
        <dbReference type="ARBA" id="ARBA00022692"/>
    </source>
</evidence>
<dbReference type="InterPro" id="IPR001478">
    <property type="entry name" value="PDZ"/>
</dbReference>
<evidence type="ECO:0000256" key="1">
    <source>
        <dbReference type="ARBA" id="ARBA00001947"/>
    </source>
</evidence>
<accession>A0A5C6AM60</accession>
<comment type="subcellular location">
    <subcellularLocation>
        <location evidence="2">Membrane</location>
        <topology evidence="2">Multi-pass membrane protein</topology>
    </subcellularLocation>
</comment>
<feature type="transmembrane region" description="Helical" evidence="11">
    <location>
        <begin position="663"/>
        <end position="685"/>
    </location>
</feature>
<dbReference type="PANTHER" id="PTHR42837:SF2">
    <property type="entry name" value="MEMBRANE METALLOPROTEASE ARASP2, CHLOROPLASTIC-RELATED"/>
    <property type="match status" value="1"/>
</dbReference>
<dbReference type="SUPFAM" id="SSF50156">
    <property type="entry name" value="PDZ domain-like"/>
    <property type="match status" value="3"/>
</dbReference>
<dbReference type="CDD" id="cd06163">
    <property type="entry name" value="S2P-M50_PDZ_RseP-like"/>
    <property type="match status" value="1"/>
</dbReference>
<dbReference type="GO" id="GO:0016020">
    <property type="term" value="C:membrane"/>
    <property type="evidence" value="ECO:0007669"/>
    <property type="project" value="UniProtKB-SubCell"/>
</dbReference>
<keyword evidence="5 11" id="KW-0812">Transmembrane</keyword>
<dbReference type="Gene3D" id="2.30.42.10">
    <property type="match status" value="3"/>
</dbReference>
<dbReference type="RefSeq" id="WP_146444226.1">
    <property type="nucleotide sequence ID" value="NZ_SJPR01000001.1"/>
</dbReference>
<dbReference type="InterPro" id="IPR008915">
    <property type="entry name" value="Peptidase_M50"/>
</dbReference>
<reference evidence="13 14" key="1">
    <citation type="submission" date="2019-02" db="EMBL/GenBank/DDBJ databases">
        <title>Deep-cultivation of Planctomycetes and their phenomic and genomic characterization uncovers novel biology.</title>
        <authorList>
            <person name="Wiegand S."/>
            <person name="Jogler M."/>
            <person name="Boedeker C."/>
            <person name="Pinto D."/>
            <person name="Vollmers J."/>
            <person name="Rivas-Marin E."/>
            <person name="Kohn T."/>
            <person name="Peeters S.H."/>
            <person name="Heuer A."/>
            <person name="Rast P."/>
            <person name="Oberbeckmann S."/>
            <person name="Bunk B."/>
            <person name="Jeske O."/>
            <person name="Meyerdierks A."/>
            <person name="Storesund J.E."/>
            <person name="Kallscheuer N."/>
            <person name="Luecker S."/>
            <person name="Lage O.M."/>
            <person name="Pohl T."/>
            <person name="Merkel B.J."/>
            <person name="Hornburger P."/>
            <person name="Mueller R.-W."/>
            <person name="Bruemmer F."/>
            <person name="Labrenz M."/>
            <person name="Spormann A.M."/>
            <person name="Op Den Camp H."/>
            <person name="Overmann J."/>
            <person name="Amann R."/>
            <person name="Jetten M.S.M."/>
            <person name="Mascher T."/>
            <person name="Medema M.H."/>
            <person name="Devos D.P."/>
            <person name="Kaster A.-K."/>
            <person name="Ovreas L."/>
            <person name="Rohde M."/>
            <person name="Galperin M.Y."/>
            <person name="Jogler C."/>
        </authorList>
    </citation>
    <scope>NUCLEOTIDE SEQUENCE [LARGE SCALE GENOMIC DNA]</scope>
    <source>
        <strain evidence="13 14">Pla108</strain>
    </source>
</reference>
<dbReference type="GO" id="GO:0004222">
    <property type="term" value="F:metalloendopeptidase activity"/>
    <property type="evidence" value="ECO:0007669"/>
    <property type="project" value="InterPro"/>
</dbReference>
<dbReference type="Proteomes" id="UP000317421">
    <property type="component" value="Unassembled WGS sequence"/>
</dbReference>
<keyword evidence="8 11" id="KW-1133">Transmembrane helix</keyword>
<evidence type="ECO:0000313" key="13">
    <source>
        <dbReference type="EMBL" id="TWU00568.1"/>
    </source>
</evidence>
<dbReference type="AlphaFoldDB" id="A0A5C6AM60"/>
<dbReference type="Pfam" id="PF02163">
    <property type="entry name" value="Peptidase_M50"/>
    <property type="match status" value="1"/>
</dbReference>
<dbReference type="PANTHER" id="PTHR42837">
    <property type="entry name" value="REGULATOR OF SIGMA-E PROTEASE RSEP"/>
    <property type="match status" value="1"/>
</dbReference>
<evidence type="ECO:0000256" key="6">
    <source>
        <dbReference type="ARBA" id="ARBA00022801"/>
    </source>
</evidence>
<dbReference type="EMBL" id="SJPR01000001">
    <property type="protein sequence ID" value="TWU00568.1"/>
    <property type="molecule type" value="Genomic_DNA"/>
</dbReference>
<keyword evidence="10 11" id="KW-0472">Membrane</keyword>
<dbReference type="OrthoDB" id="9782003at2"/>
<feature type="domain" description="PDZ" evidence="12">
    <location>
        <begin position="218"/>
        <end position="302"/>
    </location>
</feature>
<dbReference type="InterPro" id="IPR036034">
    <property type="entry name" value="PDZ_sf"/>
</dbReference>
<evidence type="ECO:0000313" key="14">
    <source>
        <dbReference type="Proteomes" id="UP000317421"/>
    </source>
</evidence>
<organism evidence="13 14">
    <name type="scientific">Botrimarina colliarenosi</name>
    <dbReference type="NCBI Taxonomy" id="2528001"/>
    <lineage>
        <taxon>Bacteria</taxon>
        <taxon>Pseudomonadati</taxon>
        <taxon>Planctomycetota</taxon>
        <taxon>Planctomycetia</taxon>
        <taxon>Pirellulales</taxon>
        <taxon>Lacipirellulaceae</taxon>
        <taxon>Botrimarina</taxon>
    </lineage>
</organism>
<evidence type="ECO:0000256" key="7">
    <source>
        <dbReference type="ARBA" id="ARBA00022833"/>
    </source>
</evidence>
<keyword evidence="14" id="KW-1185">Reference proteome</keyword>
<gene>
    <name evidence="13" type="ORF">Pla108_15200</name>
</gene>
<keyword evidence="7" id="KW-0862">Zinc</keyword>
<sequence length="695" mass="72938">MQTLVAILQVAAGLGFVIFVHELGHFLVAKACGVRCDKFMIGFDIGGLKIGRQWGETYYGVGVLPLGGYVKMFGQEDNAGAIAEEIEASKALEGSPDAKPITAPDGSTVWIHKRSYLAKSVPQRMAIISAGVIMNVIFAFIMAWFAYGFGVPEQPATVGATIAGSPAWKAGLKTGDRLVRINDIKDPTYKQLRESVILGDLQKGLDCDVLRADGTTETITLRPEVSGPAPQVGVLMMNRLRLSLKEAVAPNSPAASLGDKGFQTGDQIVAIDGQAVESYDGLAAALVTKRDEPLQLTVLRGGEAPATDPFGPLEGGERVEVTLPADPMERLGIVPTLGPIVGIETGSPAEAAGLKVGDRLIAIDGAAIGAAPEGEPALDPVTLDERLESNATGGEDVTLTVERGDETLEIDVAPRVVTWQSLAVTENAPLTIDSLGVACELQSDIAAIVGGSPAAAVDLRPGDRLVEARMSWTDSKGKPGDNTIPLGESQDNWPALLLGLQNPPPSLEVELTVERPQPGASTPDGKTPTHTVKLKPVSVSDAYSDGDRGLVLSPLKRLHVAKSLGERTQLAFQETGNALTSVVRFLQKIGGQVSVTALGGPITIAQVAGEAAFEGIGALLMSLVMLSANLAVLNFLPIPVLDGGHMVFLLYEGITGRPPKENVMIALQSVGLILLLGLMLFVFTLDISRLLGIQL</sequence>
<keyword evidence="6 13" id="KW-0378">Hydrolase</keyword>
<comment type="cofactor">
    <cofactor evidence="1">
        <name>Zn(2+)</name>
        <dbReference type="ChEBI" id="CHEBI:29105"/>
    </cofactor>
</comment>
<keyword evidence="4 13" id="KW-0645">Protease</keyword>
<evidence type="ECO:0000256" key="2">
    <source>
        <dbReference type="ARBA" id="ARBA00004141"/>
    </source>
</evidence>
<evidence type="ECO:0000256" key="3">
    <source>
        <dbReference type="ARBA" id="ARBA00007931"/>
    </source>
</evidence>
<evidence type="ECO:0000256" key="4">
    <source>
        <dbReference type="ARBA" id="ARBA00022670"/>
    </source>
</evidence>
<feature type="transmembrane region" description="Helical" evidence="11">
    <location>
        <begin position="630"/>
        <end position="651"/>
    </location>
</feature>
<comment type="caution">
    <text evidence="13">The sequence shown here is derived from an EMBL/GenBank/DDBJ whole genome shotgun (WGS) entry which is preliminary data.</text>
</comment>
<feature type="domain" description="PDZ" evidence="12">
    <location>
        <begin position="320"/>
        <end position="405"/>
    </location>
</feature>
<evidence type="ECO:0000256" key="11">
    <source>
        <dbReference type="SAM" id="Phobius"/>
    </source>
</evidence>
<evidence type="ECO:0000256" key="8">
    <source>
        <dbReference type="ARBA" id="ARBA00022989"/>
    </source>
</evidence>
<name>A0A5C6AM60_9BACT</name>
<comment type="similarity">
    <text evidence="3">Belongs to the peptidase M50B family.</text>
</comment>
<feature type="transmembrane region" description="Helical" evidence="11">
    <location>
        <begin position="125"/>
        <end position="147"/>
    </location>
</feature>
<keyword evidence="9 13" id="KW-0482">Metalloprotease</keyword>
<feature type="transmembrane region" description="Helical" evidence="11">
    <location>
        <begin position="6"/>
        <end position="28"/>
    </location>
</feature>